<dbReference type="PANTHER" id="PTHR43394">
    <property type="entry name" value="ATP-DEPENDENT PERMEASE MDL1, MITOCHONDRIAL"/>
    <property type="match status" value="1"/>
</dbReference>
<dbReference type="PROSITE" id="PS50893">
    <property type="entry name" value="ABC_TRANSPORTER_2"/>
    <property type="match status" value="1"/>
</dbReference>
<dbReference type="GO" id="GO:0016887">
    <property type="term" value="F:ATP hydrolysis activity"/>
    <property type="evidence" value="ECO:0007669"/>
    <property type="project" value="InterPro"/>
</dbReference>
<sequence>MNERKNIKRFLKILLKNSKGIMLIYFIIMLSISVLGLFQPQLIKRILDDAIKGSNIKLLIKLAILYGLISLITAMLNIILQYMYSKMQKKVSINLKMNILKHISKLSGNYFTNIKTGNILSTIENDIYTIESFGVDVLFSLIIDIFTAVMALFFLIKMESSLLILVVLLQFILMFSQFKFNKIISERISEIRNKAGNISNIIEEYISNIMNVVITKSVFKFFKNYIHKEKSIIKKFVKLDVIISCNSSWGRFLGSLITILIYGYGGYKIINKEMTFGELIAFQQYVGMFIGPCMEIINANTKIQRTSVSINRVFNIMDEPITIKQDNKGKRCTDAFKGNISFNEVSFSYNKGNKILDKINLKFENGKATALVGASGCGKTTIIELLYRPWDTDEGNIIIDGIPLKEYNLKSIRKEISIVTQDLLLFDDTIINNLTLEKNKDRNYVEDLCKKAGIYDFILNLPQGFDTIVGERGVKLSGGQKQRIAIVRAILSNSKIIIFDEATSALDNISQKEISENMKEFLKDKTVIEIAHRLSSIKDADVIYVIHKGKAVEKWNFEELVEKKGYYYRFLKEQSMDSDADSIA</sequence>
<dbReference type="InterPro" id="IPR011527">
    <property type="entry name" value="ABC1_TM_dom"/>
</dbReference>
<evidence type="ECO:0000259" key="11">
    <source>
        <dbReference type="PROSITE" id="PS50929"/>
    </source>
</evidence>
<dbReference type="InterPro" id="IPR036640">
    <property type="entry name" value="ABC1_TM_sf"/>
</dbReference>
<dbReference type="SUPFAM" id="SSF52540">
    <property type="entry name" value="P-loop containing nucleoside triphosphate hydrolases"/>
    <property type="match status" value="1"/>
</dbReference>
<evidence type="ECO:0000256" key="1">
    <source>
        <dbReference type="ARBA" id="ARBA00004651"/>
    </source>
</evidence>
<keyword evidence="13" id="KW-1185">Reference proteome</keyword>
<name>A0A1M5YBY6_9FIRM</name>
<feature type="transmembrane region" description="Helical" evidence="9">
    <location>
        <begin position="21"/>
        <end position="38"/>
    </location>
</feature>
<dbReference type="PROSITE" id="PS00211">
    <property type="entry name" value="ABC_TRANSPORTER_1"/>
    <property type="match status" value="1"/>
</dbReference>
<feature type="domain" description="ABC transporter" evidence="10">
    <location>
        <begin position="340"/>
        <end position="573"/>
    </location>
</feature>
<proteinExistence type="predicted"/>
<feature type="transmembrane region" description="Helical" evidence="9">
    <location>
        <begin position="58"/>
        <end position="80"/>
    </location>
</feature>
<dbReference type="Gene3D" id="1.20.1560.10">
    <property type="entry name" value="ABC transporter type 1, transmembrane domain"/>
    <property type="match status" value="1"/>
</dbReference>
<comment type="subcellular location">
    <subcellularLocation>
        <location evidence="1">Cell membrane</location>
        <topology evidence="1">Multi-pass membrane protein</topology>
    </subcellularLocation>
</comment>
<evidence type="ECO:0000259" key="10">
    <source>
        <dbReference type="PROSITE" id="PS50893"/>
    </source>
</evidence>
<evidence type="ECO:0000256" key="4">
    <source>
        <dbReference type="ARBA" id="ARBA00022692"/>
    </source>
</evidence>
<keyword evidence="3" id="KW-1003">Cell membrane</keyword>
<gene>
    <name evidence="12" type="ORF">SAMN02745180_02096</name>
</gene>
<keyword evidence="7 9" id="KW-1133">Transmembrane helix</keyword>
<dbReference type="InterPro" id="IPR017871">
    <property type="entry name" value="ABC_transporter-like_CS"/>
</dbReference>
<evidence type="ECO:0000256" key="6">
    <source>
        <dbReference type="ARBA" id="ARBA00022840"/>
    </source>
</evidence>
<dbReference type="RefSeq" id="WP_072744744.1">
    <property type="nucleotide sequence ID" value="NZ_FQXR01000010.1"/>
</dbReference>
<evidence type="ECO:0000256" key="8">
    <source>
        <dbReference type="ARBA" id="ARBA00023136"/>
    </source>
</evidence>
<dbReference type="InterPro" id="IPR027417">
    <property type="entry name" value="P-loop_NTPase"/>
</dbReference>
<dbReference type="InterPro" id="IPR003593">
    <property type="entry name" value="AAA+_ATPase"/>
</dbReference>
<feature type="domain" description="ABC transmembrane type-1" evidence="11">
    <location>
        <begin position="23"/>
        <end position="305"/>
    </location>
</feature>
<keyword evidence="6 12" id="KW-0067">ATP-binding</keyword>
<dbReference type="FunFam" id="3.40.50.300:FF:000221">
    <property type="entry name" value="Multidrug ABC transporter ATP-binding protein"/>
    <property type="match status" value="1"/>
</dbReference>
<evidence type="ECO:0000313" key="12">
    <source>
        <dbReference type="EMBL" id="SHI09364.1"/>
    </source>
</evidence>
<feature type="transmembrane region" description="Helical" evidence="9">
    <location>
        <begin position="137"/>
        <end position="156"/>
    </location>
</feature>
<dbReference type="Pfam" id="PF00664">
    <property type="entry name" value="ABC_membrane"/>
    <property type="match status" value="1"/>
</dbReference>
<dbReference type="SMART" id="SM00382">
    <property type="entry name" value="AAA"/>
    <property type="match status" value="1"/>
</dbReference>
<dbReference type="GO" id="GO:0015421">
    <property type="term" value="F:ABC-type oligopeptide transporter activity"/>
    <property type="evidence" value="ECO:0007669"/>
    <property type="project" value="TreeGrafter"/>
</dbReference>
<dbReference type="EMBL" id="FQXR01000010">
    <property type="protein sequence ID" value="SHI09364.1"/>
    <property type="molecule type" value="Genomic_DNA"/>
</dbReference>
<feature type="transmembrane region" description="Helical" evidence="9">
    <location>
        <begin position="162"/>
        <end position="180"/>
    </location>
</feature>
<organism evidence="12 13">
    <name type="scientific">Sporanaerobacter acetigenes DSM 13106</name>
    <dbReference type="NCBI Taxonomy" id="1123281"/>
    <lineage>
        <taxon>Bacteria</taxon>
        <taxon>Bacillati</taxon>
        <taxon>Bacillota</taxon>
        <taxon>Tissierellia</taxon>
        <taxon>Tissierellales</taxon>
        <taxon>Sporanaerobacteraceae</taxon>
        <taxon>Sporanaerobacter</taxon>
    </lineage>
</organism>
<evidence type="ECO:0000256" key="9">
    <source>
        <dbReference type="SAM" id="Phobius"/>
    </source>
</evidence>
<evidence type="ECO:0000256" key="5">
    <source>
        <dbReference type="ARBA" id="ARBA00022741"/>
    </source>
</evidence>
<dbReference type="OrthoDB" id="1905236at2"/>
<dbReference type="GO" id="GO:0005524">
    <property type="term" value="F:ATP binding"/>
    <property type="evidence" value="ECO:0007669"/>
    <property type="project" value="UniProtKB-KW"/>
</dbReference>
<dbReference type="InterPro" id="IPR039421">
    <property type="entry name" value="Type_1_exporter"/>
</dbReference>
<keyword evidence="5" id="KW-0547">Nucleotide-binding</keyword>
<dbReference type="Proteomes" id="UP000184389">
    <property type="component" value="Unassembled WGS sequence"/>
</dbReference>
<reference evidence="12 13" key="1">
    <citation type="submission" date="2016-11" db="EMBL/GenBank/DDBJ databases">
        <authorList>
            <person name="Jaros S."/>
            <person name="Januszkiewicz K."/>
            <person name="Wedrychowicz H."/>
        </authorList>
    </citation>
    <scope>NUCLEOTIDE SEQUENCE [LARGE SCALE GENOMIC DNA]</scope>
    <source>
        <strain evidence="12 13">DSM 13106</strain>
    </source>
</reference>
<dbReference type="SUPFAM" id="SSF90123">
    <property type="entry name" value="ABC transporter transmembrane region"/>
    <property type="match status" value="1"/>
</dbReference>
<dbReference type="InterPro" id="IPR003439">
    <property type="entry name" value="ABC_transporter-like_ATP-bd"/>
</dbReference>
<evidence type="ECO:0000256" key="7">
    <source>
        <dbReference type="ARBA" id="ARBA00022989"/>
    </source>
</evidence>
<accession>A0A1M5YBY6</accession>
<dbReference type="STRING" id="1123281.SAMN02745180_02096"/>
<dbReference type="PANTHER" id="PTHR43394:SF1">
    <property type="entry name" value="ATP-BINDING CASSETTE SUB-FAMILY B MEMBER 10, MITOCHONDRIAL"/>
    <property type="match status" value="1"/>
</dbReference>
<evidence type="ECO:0000313" key="13">
    <source>
        <dbReference type="Proteomes" id="UP000184389"/>
    </source>
</evidence>
<dbReference type="AlphaFoldDB" id="A0A1M5YBY6"/>
<keyword evidence="8 9" id="KW-0472">Membrane</keyword>
<evidence type="ECO:0000256" key="2">
    <source>
        <dbReference type="ARBA" id="ARBA00022448"/>
    </source>
</evidence>
<dbReference type="PROSITE" id="PS50929">
    <property type="entry name" value="ABC_TM1F"/>
    <property type="match status" value="1"/>
</dbReference>
<protein>
    <submittedName>
        <fullName evidence="12">ATP-binding cassette, subfamily B, MsbA</fullName>
    </submittedName>
</protein>
<dbReference type="Pfam" id="PF00005">
    <property type="entry name" value="ABC_tran"/>
    <property type="match status" value="1"/>
</dbReference>
<evidence type="ECO:0000256" key="3">
    <source>
        <dbReference type="ARBA" id="ARBA00022475"/>
    </source>
</evidence>
<keyword evidence="4 9" id="KW-0812">Transmembrane</keyword>
<dbReference type="GO" id="GO:0005886">
    <property type="term" value="C:plasma membrane"/>
    <property type="evidence" value="ECO:0007669"/>
    <property type="project" value="UniProtKB-SubCell"/>
</dbReference>
<keyword evidence="2" id="KW-0813">Transport</keyword>
<dbReference type="CDD" id="cd07346">
    <property type="entry name" value="ABC_6TM_exporters"/>
    <property type="match status" value="1"/>
</dbReference>
<dbReference type="Gene3D" id="3.40.50.300">
    <property type="entry name" value="P-loop containing nucleotide triphosphate hydrolases"/>
    <property type="match status" value="1"/>
</dbReference>